<dbReference type="PANTHER" id="PTHR35177">
    <property type="entry name" value="HYDROGENASE MATURATION FACTOR HYBG"/>
    <property type="match status" value="1"/>
</dbReference>
<gene>
    <name evidence="2" type="ORF">SDC9_59113</name>
</gene>
<dbReference type="GO" id="GO:1902670">
    <property type="term" value="F:carbon dioxide binding"/>
    <property type="evidence" value="ECO:0007669"/>
    <property type="project" value="TreeGrafter"/>
</dbReference>
<protein>
    <recommendedName>
        <fullName evidence="3">Hydrogenase maturation factor HypC</fullName>
    </recommendedName>
</protein>
<reference evidence="2" key="1">
    <citation type="submission" date="2019-08" db="EMBL/GenBank/DDBJ databases">
        <authorList>
            <person name="Kucharzyk K."/>
            <person name="Murdoch R.W."/>
            <person name="Higgins S."/>
            <person name="Loffler F."/>
        </authorList>
    </citation>
    <scope>NUCLEOTIDE SEQUENCE</scope>
</reference>
<dbReference type="PRINTS" id="PR00445">
    <property type="entry name" value="HUPFHYPC"/>
</dbReference>
<organism evidence="2">
    <name type="scientific">bioreactor metagenome</name>
    <dbReference type="NCBI Taxonomy" id="1076179"/>
    <lineage>
        <taxon>unclassified sequences</taxon>
        <taxon>metagenomes</taxon>
        <taxon>ecological metagenomes</taxon>
    </lineage>
</organism>
<dbReference type="Gene3D" id="2.30.30.140">
    <property type="match status" value="1"/>
</dbReference>
<dbReference type="Pfam" id="PF01455">
    <property type="entry name" value="HupF_HypC"/>
    <property type="match status" value="1"/>
</dbReference>
<proteinExistence type="inferred from homology"/>
<dbReference type="GO" id="GO:0051604">
    <property type="term" value="P:protein maturation"/>
    <property type="evidence" value="ECO:0007669"/>
    <property type="project" value="TreeGrafter"/>
</dbReference>
<dbReference type="NCBIfam" id="TIGR00074">
    <property type="entry name" value="hypC_hupF"/>
    <property type="match status" value="1"/>
</dbReference>
<evidence type="ECO:0008006" key="3">
    <source>
        <dbReference type="Google" id="ProtNLM"/>
    </source>
</evidence>
<sequence>MCLAVPHTIETILGEHRALAAAGAVRTEIRTDLVDDVEPGDTVLVHAGFAIEKLSPEDSEELKALWDELRALAGDPYAH</sequence>
<accession>A0A644X9L2</accession>
<dbReference type="GO" id="GO:0005506">
    <property type="term" value="F:iron ion binding"/>
    <property type="evidence" value="ECO:0007669"/>
    <property type="project" value="TreeGrafter"/>
</dbReference>
<evidence type="ECO:0000256" key="1">
    <source>
        <dbReference type="ARBA" id="ARBA00006018"/>
    </source>
</evidence>
<dbReference type="PANTHER" id="PTHR35177:SF2">
    <property type="entry name" value="HYDROGENASE MATURATION FACTOR HYBG"/>
    <property type="match status" value="1"/>
</dbReference>
<dbReference type="EMBL" id="VSSQ01002019">
    <property type="protein sequence ID" value="MPM12759.1"/>
    <property type="molecule type" value="Genomic_DNA"/>
</dbReference>
<dbReference type="InterPro" id="IPR001109">
    <property type="entry name" value="Hydrogenase_HupF/HypC"/>
</dbReference>
<name>A0A644X9L2_9ZZZZ</name>
<evidence type="ECO:0000313" key="2">
    <source>
        <dbReference type="EMBL" id="MPM12759.1"/>
    </source>
</evidence>
<comment type="similarity">
    <text evidence="1">Belongs to the HupF/HypC family.</text>
</comment>
<dbReference type="AlphaFoldDB" id="A0A644X9L2"/>
<comment type="caution">
    <text evidence="2">The sequence shown here is derived from an EMBL/GenBank/DDBJ whole genome shotgun (WGS) entry which is preliminary data.</text>
</comment>
<dbReference type="SUPFAM" id="SSF159127">
    <property type="entry name" value="HupF/HypC-like"/>
    <property type="match status" value="1"/>
</dbReference>